<evidence type="ECO:0000313" key="2">
    <source>
        <dbReference type="Proteomes" id="UP000279275"/>
    </source>
</evidence>
<evidence type="ECO:0000313" key="1">
    <source>
        <dbReference type="EMBL" id="RMI31374.1"/>
    </source>
</evidence>
<dbReference type="EMBL" id="RFFH01000007">
    <property type="protein sequence ID" value="RMI31374.1"/>
    <property type="molecule type" value="Genomic_DNA"/>
</dbReference>
<keyword evidence="2" id="KW-1185">Reference proteome</keyword>
<dbReference type="Proteomes" id="UP000279275">
    <property type="component" value="Unassembled WGS sequence"/>
</dbReference>
<accession>A0A3M2L1V8</accession>
<protein>
    <recommendedName>
        <fullName evidence="3">GRAM domain-containing protein</fullName>
    </recommendedName>
</protein>
<dbReference type="OrthoDB" id="4556154at2"/>
<sequence>MGIWIRSPKLADGETVSWRRFANRTQGNRAVGGRLYLTGARVLFEPSHVDALTGGQSWSAPLEWVASVGSQLPTGGAFDGGLRTRLRIQLRDGTVELFVVNGLDDAIAVLQRAAGHAVGPARSE</sequence>
<evidence type="ECO:0008006" key="3">
    <source>
        <dbReference type="Google" id="ProtNLM"/>
    </source>
</evidence>
<reference evidence="1 2" key="1">
    <citation type="submission" date="2018-10" db="EMBL/GenBank/DDBJ databases">
        <title>Isolation from cow dung.</title>
        <authorList>
            <person name="Ling L."/>
        </authorList>
    </citation>
    <scope>NUCLEOTIDE SEQUENCE [LARGE SCALE GENOMIC DNA]</scope>
    <source>
        <strain evidence="1 2">NEAU-LL90</strain>
    </source>
</reference>
<dbReference type="RefSeq" id="WP_122189325.1">
    <property type="nucleotide sequence ID" value="NZ_RFFH01000007.1"/>
</dbReference>
<proteinExistence type="predicted"/>
<comment type="caution">
    <text evidence="1">The sequence shown here is derived from an EMBL/GenBank/DDBJ whole genome shotgun (WGS) entry which is preliminary data.</text>
</comment>
<dbReference type="AlphaFoldDB" id="A0A3M2L1V8"/>
<name>A0A3M2L1V8_9NOCA</name>
<gene>
    <name evidence="1" type="ORF">EBN03_18645</name>
</gene>
<organism evidence="1 2">
    <name type="scientific">Nocardia stercoris</name>
    <dbReference type="NCBI Taxonomy" id="2483361"/>
    <lineage>
        <taxon>Bacteria</taxon>
        <taxon>Bacillati</taxon>
        <taxon>Actinomycetota</taxon>
        <taxon>Actinomycetes</taxon>
        <taxon>Mycobacteriales</taxon>
        <taxon>Nocardiaceae</taxon>
        <taxon>Nocardia</taxon>
    </lineage>
</organism>